<evidence type="ECO:0000313" key="1">
    <source>
        <dbReference type="Proteomes" id="UP000694925"/>
    </source>
</evidence>
<dbReference type="InterPro" id="IPR036985">
    <property type="entry name" value="Transglutaminase-like_sf"/>
</dbReference>
<keyword evidence="1" id="KW-1185">Reference proteome</keyword>
<dbReference type="KEGG" id="ccal:108632515"/>
<proteinExistence type="predicted"/>
<dbReference type="RefSeq" id="XP_017892656.1">
    <property type="nucleotide sequence ID" value="XM_018037167.2"/>
</dbReference>
<dbReference type="InterPro" id="IPR050779">
    <property type="entry name" value="Transglutaminase"/>
</dbReference>
<evidence type="ECO:0000313" key="2">
    <source>
        <dbReference type="RefSeq" id="XP_017892656.1"/>
    </source>
</evidence>
<organism evidence="1 2">
    <name type="scientific">Ceratina calcarata</name>
    <dbReference type="NCBI Taxonomy" id="156304"/>
    <lineage>
        <taxon>Eukaryota</taxon>
        <taxon>Metazoa</taxon>
        <taxon>Ecdysozoa</taxon>
        <taxon>Arthropoda</taxon>
        <taxon>Hexapoda</taxon>
        <taxon>Insecta</taxon>
        <taxon>Pterygota</taxon>
        <taxon>Neoptera</taxon>
        <taxon>Endopterygota</taxon>
        <taxon>Hymenoptera</taxon>
        <taxon>Apocrita</taxon>
        <taxon>Aculeata</taxon>
        <taxon>Apoidea</taxon>
        <taxon>Anthophila</taxon>
        <taxon>Apidae</taxon>
        <taxon>Ceratina</taxon>
        <taxon>Zadontomerus</taxon>
    </lineage>
</organism>
<accession>A0AAJ7JG75</accession>
<feature type="non-terminal residue" evidence="2">
    <location>
        <position position="73"/>
    </location>
</feature>
<dbReference type="InterPro" id="IPR038765">
    <property type="entry name" value="Papain-like_cys_pep_sf"/>
</dbReference>
<dbReference type="PANTHER" id="PTHR11590:SF69">
    <property type="entry name" value="RE08173P"/>
    <property type="match status" value="1"/>
</dbReference>
<dbReference type="SUPFAM" id="SSF54001">
    <property type="entry name" value="Cysteine proteinases"/>
    <property type="match status" value="1"/>
</dbReference>
<dbReference type="Proteomes" id="UP000694925">
    <property type="component" value="Unplaced"/>
</dbReference>
<gene>
    <name evidence="2" type="primary">LOC108632515</name>
</gene>
<name>A0AAJ7JG75_9HYME</name>
<reference evidence="2" key="1">
    <citation type="submission" date="2025-08" db="UniProtKB">
        <authorList>
            <consortium name="RefSeq"/>
        </authorList>
    </citation>
    <scope>IDENTIFICATION</scope>
    <source>
        <tissue evidence="2">Whole body</tissue>
    </source>
</reference>
<dbReference type="Gene3D" id="3.90.260.10">
    <property type="entry name" value="Transglutaminase-like"/>
    <property type="match status" value="1"/>
</dbReference>
<dbReference type="GO" id="GO:0003810">
    <property type="term" value="F:protein-glutamine gamma-glutamyltransferase activity"/>
    <property type="evidence" value="ECO:0007669"/>
    <property type="project" value="TreeGrafter"/>
</dbReference>
<dbReference type="PANTHER" id="PTHR11590">
    <property type="entry name" value="PROTEIN-GLUTAMINE GAMMA-GLUTAMYLTRANSFERASE"/>
    <property type="match status" value="1"/>
</dbReference>
<dbReference type="GeneID" id="108632515"/>
<dbReference type="AlphaFoldDB" id="A0AAJ7JG75"/>
<protein>
    <submittedName>
        <fullName evidence="2">Annulin-like</fullName>
    </submittedName>
</protein>
<sequence length="73" mass="8550">MEGEEERQEFVLAEDGLIWRGSYNRLRPTVWKYSQFERDILDCALHLMIQVGRVRIFGRNDPVVISRILSAAV</sequence>